<evidence type="ECO:0000256" key="5">
    <source>
        <dbReference type="ARBA" id="ARBA00023136"/>
    </source>
</evidence>
<evidence type="ECO:0000256" key="4">
    <source>
        <dbReference type="ARBA" id="ARBA00022989"/>
    </source>
</evidence>
<evidence type="ECO:0000256" key="6">
    <source>
        <dbReference type="SAM" id="MobiDB-lite"/>
    </source>
</evidence>
<dbReference type="Pfam" id="PF06814">
    <property type="entry name" value="GOST_TM"/>
    <property type="match status" value="1"/>
</dbReference>
<keyword evidence="5 7" id="KW-0472">Membrane</keyword>
<gene>
    <name evidence="9" type="ORF">PINE0816_LOCUS22695</name>
</gene>
<comment type="subcellular location">
    <subcellularLocation>
        <location evidence="1">Membrane</location>
        <topology evidence="1">Multi-pass membrane protein</topology>
    </subcellularLocation>
</comment>
<dbReference type="EMBL" id="HBEL01049062">
    <property type="protein sequence ID" value="CAD8426533.1"/>
    <property type="molecule type" value="Transcribed_RNA"/>
</dbReference>
<keyword evidence="4 7" id="KW-1133">Transmembrane helix</keyword>
<keyword evidence="3" id="KW-0732">Signal</keyword>
<evidence type="ECO:0000259" key="8">
    <source>
        <dbReference type="Pfam" id="PF06814"/>
    </source>
</evidence>
<dbReference type="PANTHER" id="PTHR21229">
    <property type="entry name" value="LUNG SEVEN TRANSMEMBRANE RECEPTOR"/>
    <property type="match status" value="1"/>
</dbReference>
<dbReference type="InterPro" id="IPR009637">
    <property type="entry name" value="GPR107/GPR108-like"/>
</dbReference>
<dbReference type="PANTHER" id="PTHR21229:SF1">
    <property type="entry name" value="GH17801P"/>
    <property type="match status" value="1"/>
</dbReference>
<organism evidence="9">
    <name type="scientific">Proboscia inermis</name>
    <dbReference type="NCBI Taxonomy" id="420281"/>
    <lineage>
        <taxon>Eukaryota</taxon>
        <taxon>Sar</taxon>
        <taxon>Stramenopiles</taxon>
        <taxon>Ochrophyta</taxon>
        <taxon>Bacillariophyta</taxon>
        <taxon>Coscinodiscophyceae</taxon>
        <taxon>Rhizosoleniophycidae</taxon>
        <taxon>Rhizosoleniales</taxon>
        <taxon>Rhizosoleniaceae</taxon>
        <taxon>Proboscia</taxon>
    </lineage>
</organism>
<evidence type="ECO:0000256" key="1">
    <source>
        <dbReference type="ARBA" id="ARBA00004141"/>
    </source>
</evidence>
<evidence type="ECO:0000256" key="7">
    <source>
        <dbReference type="SAM" id="Phobius"/>
    </source>
</evidence>
<dbReference type="GO" id="GO:0005794">
    <property type="term" value="C:Golgi apparatus"/>
    <property type="evidence" value="ECO:0007669"/>
    <property type="project" value="TreeGrafter"/>
</dbReference>
<feature type="region of interest" description="Disordered" evidence="6">
    <location>
        <begin position="433"/>
        <end position="454"/>
    </location>
</feature>
<feature type="transmembrane region" description="Helical" evidence="7">
    <location>
        <begin position="367"/>
        <end position="391"/>
    </location>
</feature>
<dbReference type="InterPro" id="IPR053937">
    <property type="entry name" value="GOST_TM"/>
</dbReference>
<sequence>MHALTTIYCQPKNCAKSKAGCDWTELGIGATGDNGDISWCCTDDAIAEGLCDYSEPAYGRMIVNRTLFKGHHRTIRVFDAPNQEKYIKNGMMELKDGMNEDDDASGMYVLIMANCLTTGREVYVEGEYSWKSKHGYLPGDLFDEMYFFAFLVIFNSILVVLYGSAMKKYEDAQIPIQKWIFAAMVIGFLETCTKYFNYRIWNSDGKQHWFPLYLGLMVGVSKRAFSRVLVVMVSLGWGVIRDDLGDQMRKIILLGGTYAGFSVARDIVAVVQVIENEKMSVHFEDELFDALTILTFVVAAVDVSFYMWILDSLNSTMQYLESMNQNMKLLRYLRLRLVLLISILFAIAWAVFGIVDNLMEEGMLPLQSAWTLSGVWELNYLFVLISVAVLWRPNESAKNYAYVMELPSLGGDVEFCTNDGLEEDDDELVTSAIDDVETADEKDPPLKVDGGVGA</sequence>
<feature type="transmembrane region" description="Helical" evidence="7">
    <location>
        <begin position="216"/>
        <end position="239"/>
    </location>
</feature>
<dbReference type="AlphaFoldDB" id="A0A7S0GMJ3"/>
<feature type="transmembrane region" description="Helical" evidence="7">
    <location>
        <begin position="176"/>
        <end position="196"/>
    </location>
</feature>
<accession>A0A7S0GMJ3</accession>
<evidence type="ECO:0000313" key="9">
    <source>
        <dbReference type="EMBL" id="CAD8426533.1"/>
    </source>
</evidence>
<feature type="transmembrane region" description="Helical" evidence="7">
    <location>
        <begin position="145"/>
        <end position="164"/>
    </location>
</feature>
<name>A0A7S0GMJ3_9STRA</name>
<feature type="transmembrane region" description="Helical" evidence="7">
    <location>
        <begin position="251"/>
        <end position="271"/>
    </location>
</feature>
<feature type="transmembrane region" description="Helical" evidence="7">
    <location>
        <begin position="333"/>
        <end position="355"/>
    </location>
</feature>
<feature type="transmembrane region" description="Helical" evidence="7">
    <location>
        <begin position="291"/>
        <end position="313"/>
    </location>
</feature>
<evidence type="ECO:0000256" key="3">
    <source>
        <dbReference type="ARBA" id="ARBA00022729"/>
    </source>
</evidence>
<protein>
    <recommendedName>
        <fullName evidence="8">GOST seven transmembrane domain-containing protein</fullName>
    </recommendedName>
</protein>
<keyword evidence="2 7" id="KW-0812">Transmembrane</keyword>
<reference evidence="9" key="1">
    <citation type="submission" date="2021-01" db="EMBL/GenBank/DDBJ databases">
        <authorList>
            <person name="Corre E."/>
            <person name="Pelletier E."/>
            <person name="Niang G."/>
            <person name="Scheremetjew M."/>
            <person name="Finn R."/>
            <person name="Kale V."/>
            <person name="Holt S."/>
            <person name="Cochrane G."/>
            <person name="Meng A."/>
            <person name="Brown T."/>
            <person name="Cohen L."/>
        </authorList>
    </citation>
    <scope>NUCLEOTIDE SEQUENCE</scope>
    <source>
        <strain evidence="9">CCAP1064/1</strain>
    </source>
</reference>
<evidence type="ECO:0000256" key="2">
    <source>
        <dbReference type="ARBA" id="ARBA00022692"/>
    </source>
</evidence>
<proteinExistence type="predicted"/>
<feature type="domain" description="GOST seven transmembrane" evidence="8">
    <location>
        <begin position="145"/>
        <end position="395"/>
    </location>
</feature>
<dbReference type="GO" id="GO:0016020">
    <property type="term" value="C:membrane"/>
    <property type="evidence" value="ECO:0007669"/>
    <property type="project" value="UniProtKB-SubCell"/>
</dbReference>